<dbReference type="SUPFAM" id="SSF46785">
    <property type="entry name" value="Winged helix' DNA-binding domain"/>
    <property type="match status" value="1"/>
</dbReference>
<gene>
    <name evidence="5" type="ORF">SAMN02745941_04027</name>
</gene>
<evidence type="ECO:0000313" key="6">
    <source>
        <dbReference type="Proteomes" id="UP000184241"/>
    </source>
</evidence>
<organism evidence="5 6">
    <name type="scientific">Clostridium intestinale DSM 6191</name>
    <dbReference type="NCBI Taxonomy" id="1121320"/>
    <lineage>
        <taxon>Bacteria</taxon>
        <taxon>Bacillati</taxon>
        <taxon>Bacillota</taxon>
        <taxon>Clostridia</taxon>
        <taxon>Eubacteriales</taxon>
        <taxon>Clostridiaceae</taxon>
        <taxon>Clostridium</taxon>
    </lineage>
</organism>
<dbReference type="GO" id="GO:0003700">
    <property type="term" value="F:DNA-binding transcription factor activity"/>
    <property type="evidence" value="ECO:0007669"/>
    <property type="project" value="InterPro"/>
</dbReference>
<evidence type="ECO:0000256" key="3">
    <source>
        <dbReference type="ARBA" id="ARBA00023163"/>
    </source>
</evidence>
<dbReference type="PANTHER" id="PTHR44846">
    <property type="entry name" value="MANNOSYL-D-GLYCERATE TRANSPORT/METABOLISM SYSTEM REPRESSOR MNGR-RELATED"/>
    <property type="match status" value="1"/>
</dbReference>
<dbReference type="SMART" id="SM00866">
    <property type="entry name" value="UTRA"/>
    <property type="match status" value="1"/>
</dbReference>
<evidence type="ECO:0000313" key="5">
    <source>
        <dbReference type="EMBL" id="SHI57695.1"/>
    </source>
</evidence>
<dbReference type="RefSeq" id="WP_073022365.1">
    <property type="nucleotide sequence ID" value="NZ_FQXU01000016.1"/>
</dbReference>
<dbReference type="InterPro" id="IPR036388">
    <property type="entry name" value="WH-like_DNA-bd_sf"/>
</dbReference>
<proteinExistence type="predicted"/>
<dbReference type="Gene3D" id="3.40.1410.10">
    <property type="entry name" value="Chorismate lyase-like"/>
    <property type="match status" value="1"/>
</dbReference>
<dbReference type="Gene3D" id="1.10.10.10">
    <property type="entry name" value="Winged helix-like DNA-binding domain superfamily/Winged helix DNA-binding domain"/>
    <property type="match status" value="1"/>
</dbReference>
<dbReference type="GO" id="GO:0045892">
    <property type="term" value="P:negative regulation of DNA-templated transcription"/>
    <property type="evidence" value="ECO:0007669"/>
    <property type="project" value="TreeGrafter"/>
</dbReference>
<dbReference type="Pfam" id="PF07702">
    <property type="entry name" value="UTRA"/>
    <property type="match status" value="1"/>
</dbReference>
<dbReference type="InterPro" id="IPR050679">
    <property type="entry name" value="Bact_HTH_transcr_reg"/>
</dbReference>
<dbReference type="InterPro" id="IPR028978">
    <property type="entry name" value="Chorismate_lyase_/UTRA_dom_sf"/>
</dbReference>
<dbReference type="PANTHER" id="PTHR44846:SF1">
    <property type="entry name" value="MANNOSYL-D-GLYCERATE TRANSPORT_METABOLISM SYSTEM REPRESSOR MNGR-RELATED"/>
    <property type="match status" value="1"/>
</dbReference>
<dbReference type="EMBL" id="FQXU01000016">
    <property type="protein sequence ID" value="SHI57695.1"/>
    <property type="molecule type" value="Genomic_DNA"/>
</dbReference>
<dbReference type="InterPro" id="IPR011663">
    <property type="entry name" value="UTRA"/>
</dbReference>
<sequence length="241" mass="27851">MKRTGTPLHLEIQDEMIAYFSKFEYYSPLPGERDLSNMFNVSRPTIRKALEKLEDENIIVRIQGKGTFYIGNKVPIDYSDSNNNGLGLSSILSSAGKFTKNRVLKQAVEFPKSNVASYLNILETDLVFHLKRVRYVNDDLYSLADDYIPLKICPKLIDIDFTEHNLFRTLEEHNVTPYKEEKNIEIRKADIQEATYLNLKENDPISITRITTYDKDGNIIQYATSKSDAYKSTFRIISKKE</sequence>
<evidence type="ECO:0000256" key="2">
    <source>
        <dbReference type="ARBA" id="ARBA00023125"/>
    </source>
</evidence>
<dbReference type="PROSITE" id="PS50949">
    <property type="entry name" value="HTH_GNTR"/>
    <property type="match status" value="1"/>
</dbReference>
<evidence type="ECO:0000259" key="4">
    <source>
        <dbReference type="PROSITE" id="PS50949"/>
    </source>
</evidence>
<name>A0A1M6C9L6_9CLOT</name>
<keyword evidence="1" id="KW-0805">Transcription regulation</keyword>
<dbReference type="CDD" id="cd07377">
    <property type="entry name" value="WHTH_GntR"/>
    <property type="match status" value="1"/>
</dbReference>
<dbReference type="InterPro" id="IPR000524">
    <property type="entry name" value="Tscrpt_reg_HTH_GntR"/>
</dbReference>
<keyword evidence="3" id="KW-0804">Transcription</keyword>
<protein>
    <submittedName>
        <fullName evidence="5">GntR family transcriptional regulator</fullName>
    </submittedName>
</protein>
<dbReference type="SMART" id="SM00345">
    <property type="entry name" value="HTH_GNTR"/>
    <property type="match status" value="1"/>
</dbReference>
<dbReference type="SUPFAM" id="SSF64288">
    <property type="entry name" value="Chorismate lyase-like"/>
    <property type="match status" value="1"/>
</dbReference>
<evidence type="ECO:0000256" key="1">
    <source>
        <dbReference type="ARBA" id="ARBA00023015"/>
    </source>
</evidence>
<dbReference type="Pfam" id="PF00392">
    <property type="entry name" value="GntR"/>
    <property type="match status" value="1"/>
</dbReference>
<accession>A0A1M6C9L6</accession>
<dbReference type="Proteomes" id="UP000184241">
    <property type="component" value="Unassembled WGS sequence"/>
</dbReference>
<dbReference type="PRINTS" id="PR00035">
    <property type="entry name" value="HTHGNTR"/>
</dbReference>
<dbReference type="InterPro" id="IPR036390">
    <property type="entry name" value="WH_DNA-bd_sf"/>
</dbReference>
<dbReference type="GO" id="GO:0003677">
    <property type="term" value="F:DNA binding"/>
    <property type="evidence" value="ECO:0007669"/>
    <property type="project" value="UniProtKB-KW"/>
</dbReference>
<feature type="domain" description="HTH gntR-type" evidence="4">
    <location>
        <begin position="2"/>
        <end position="72"/>
    </location>
</feature>
<keyword evidence="2" id="KW-0238">DNA-binding</keyword>
<reference evidence="5 6" key="1">
    <citation type="submission" date="2016-11" db="EMBL/GenBank/DDBJ databases">
        <authorList>
            <person name="Jaros S."/>
            <person name="Januszkiewicz K."/>
            <person name="Wedrychowicz H."/>
        </authorList>
    </citation>
    <scope>NUCLEOTIDE SEQUENCE [LARGE SCALE GENOMIC DNA]</scope>
    <source>
        <strain evidence="5 6">DSM 6191</strain>
    </source>
</reference>
<dbReference type="AlphaFoldDB" id="A0A1M6C9L6"/>